<accession>A0A248K0D9</accession>
<dbReference type="CDD" id="cd00093">
    <property type="entry name" value="HTH_XRE"/>
    <property type="match status" value="1"/>
</dbReference>
<feature type="domain" description="HTH cro/C1-type" evidence="4">
    <location>
        <begin position="37"/>
        <end position="91"/>
    </location>
</feature>
<dbReference type="InterPro" id="IPR036286">
    <property type="entry name" value="LexA/Signal_pep-like_sf"/>
</dbReference>
<dbReference type="EMBL" id="CP022112">
    <property type="protein sequence ID" value="ASG24226.1"/>
    <property type="molecule type" value="Genomic_DNA"/>
</dbReference>
<protein>
    <recommendedName>
        <fullName evidence="4">HTH cro/C1-type domain-containing protein</fullName>
    </recommendedName>
</protein>
<dbReference type="GO" id="GO:0003677">
    <property type="term" value="F:DNA binding"/>
    <property type="evidence" value="ECO:0007669"/>
    <property type="project" value="UniProtKB-KW"/>
</dbReference>
<dbReference type="SMART" id="SM00530">
    <property type="entry name" value="HTH_XRE"/>
    <property type="match status" value="1"/>
</dbReference>
<organism evidence="5 6">
    <name type="scientific">Nitrospirillum viridazoti CBAmc</name>
    <dbReference type="NCBI Taxonomy" id="1441467"/>
    <lineage>
        <taxon>Bacteria</taxon>
        <taxon>Pseudomonadati</taxon>
        <taxon>Pseudomonadota</taxon>
        <taxon>Alphaproteobacteria</taxon>
        <taxon>Rhodospirillales</taxon>
        <taxon>Azospirillaceae</taxon>
        <taxon>Nitrospirillum</taxon>
        <taxon>Nitrospirillum viridazoti</taxon>
    </lineage>
</organism>
<dbReference type="SUPFAM" id="SSF47413">
    <property type="entry name" value="lambda repressor-like DNA-binding domains"/>
    <property type="match status" value="1"/>
</dbReference>
<dbReference type="Gene3D" id="2.10.109.10">
    <property type="entry name" value="Umud Fragment, subunit A"/>
    <property type="match status" value="1"/>
</dbReference>
<evidence type="ECO:0000256" key="3">
    <source>
        <dbReference type="ARBA" id="ARBA00023163"/>
    </source>
</evidence>
<dbReference type="PANTHER" id="PTHR40661:SF3">
    <property type="entry name" value="FELS-1 PROPHAGE TRANSCRIPTIONAL REGULATOR"/>
    <property type="match status" value="1"/>
</dbReference>
<sequence length="260" mass="28548">MVPNRQLSVNALPAWRLTIGSRCGNFAVMMDRPPNRIRELREAKRMTQEQLGALIGTDKTVISKLESGRTRLSQQRMMAIAASLGCGVAELLEPATAAVAPSDWEQDDASVEVAEVDIYGDRRGGFLSSHQGASHGGKPQGFREDETIAPWRFPASYLSAELQVRPAAVRIVEVRGDGMEPTLLPGDRVMVNLADQSPSPPGIFALWDGQGVVIKRLELIMGSHPPMVEIRSDNPHHRVYERAAADIDIIGRVVWVGRRL</sequence>
<evidence type="ECO:0000313" key="6">
    <source>
        <dbReference type="Proteomes" id="UP000197153"/>
    </source>
</evidence>
<evidence type="ECO:0000256" key="1">
    <source>
        <dbReference type="ARBA" id="ARBA00023015"/>
    </source>
</evidence>
<dbReference type="PANTHER" id="PTHR40661">
    <property type="match status" value="1"/>
</dbReference>
<proteinExistence type="predicted"/>
<evidence type="ECO:0000256" key="2">
    <source>
        <dbReference type="ARBA" id="ARBA00023125"/>
    </source>
</evidence>
<dbReference type="InterPro" id="IPR015927">
    <property type="entry name" value="Peptidase_S24_S26A/B/C"/>
</dbReference>
<gene>
    <name evidence="5" type="ORF">Y958_25280</name>
</gene>
<dbReference type="InterPro" id="IPR001387">
    <property type="entry name" value="Cro/C1-type_HTH"/>
</dbReference>
<dbReference type="SUPFAM" id="SSF51306">
    <property type="entry name" value="LexA/Signal peptidase"/>
    <property type="match status" value="1"/>
</dbReference>
<dbReference type="Proteomes" id="UP000197153">
    <property type="component" value="Chromosome 3"/>
</dbReference>
<dbReference type="AlphaFoldDB" id="A0A248K0D9"/>
<dbReference type="InterPro" id="IPR039418">
    <property type="entry name" value="LexA-like"/>
</dbReference>
<evidence type="ECO:0000259" key="4">
    <source>
        <dbReference type="PROSITE" id="PS50943"/>
    </source>
</evidence>
<keyword evidence="2" id="KW-0238">DNA-binding</keyword>
<dbReference type="Pfam" id="PF01381">
    <property type="entry name" value="HTH_3"/>
    <property type="match status" value="1"/>
</dbReference>
<keyword evidence="3" id="KW-0804">Transcription</keyword>
<keyword evidence="6" id="KW-1185">Reference proteome</keyword>
<dbReference type="Pfam" id="PF00717">
    <property type="entry name" value="Peptidase_S24"/>
    <property type="match status" value="1"/>
</dbReference>
<dbReference type="Gene3D" id="1.10.260.40">
    <property type="entry name" value="lambda repressor-like DNA-binding domains"/>
    <property type="match status" value="1"/>
</dbReference>
<reference evidence="5 6" key="1">
    <citation type="submission" date="2017-06" db="EMBL/GenBank/DDBJ databases">
        <title>Complete genome sequence of Nitrospirillum amazonense strain CBAmC, an endophytic nitrogen-fixing and plant growth-promoting bacterium, isolated from sugarcane.</title>
        <authorList>
            <person name="Schwab S."/>
            <person name="dos Santos Teixeira K.R."/>
            <person name="Simoes Araujo J.L."/>
            <person name="Soares Vidal M."/>
            <person name="Borges de Freitas H.R."/>
            <person name="Rivello Crivelaro A.L."/>
            <person name="Bueno de Camargo Nunes A."/>
            <person name="dos Santos C.M."/>
            <person name="Palmeira da Silva Rosa D."/>
            <person name="da Silva Padilha D."/>
            <person name="da Silva E."/>
            <person name="Araujo Terra L."/>
            <person name="Soares Mendes V."/>
            <person name="Farinelli L."/>
            <person name="Magalhaes Cruz L."/>
            <person name="Baldani J.I."/>
        </authorList>
    </citation>
    <scope>NUCLEOTIDE SEQUENCE [LARGE SCALE GENOMIC DNA]</scope>
    <source>
        <strain evidence="5 6">CBAmC</strain>
    </source>
</reference>
<evidence type="ECO:0000313" key="5">
    <source>
        <dbReference type="EMBL" id="ASG24226.1"/>
    </source>
</evidence>
<dbReference type="PROSITE" id="PS50943">
    <property type="entry name" value="HTH_CROC1"/>
    <property type="match status" value="1"/>
</dbReference>
<dbReference type="CDD" id="cd06529">
    <property type="entry name" value="S24_LexA-like"/>
    <property type="match status" value="1"/>
</dbReference>
<dbReference type="KEGG" id="nao:Y958_25280"/>
<name>A0A248K0D9_9PROT</name>
<keyword evidence="1" id="KW-0805">Transcription regulation</keyword>
<dbReference type="InterPro" id="IPR010982">
    <property type="entry name" value="Lambda_DNA-bd_dom_sf"/>
</dbReference>